<organism evidence="1 2">
    <name type="scientific">Ancylostoma caninum</name>
    <name type="common">Dog hookworm</name>
    <dbReference type="NCBI Taxonomy" id="29170"/>
    <lineage>
        <taxon>Eukaryota</taxon>
        <taxon>Metazoa</taxon>
        <taxon>Ecdysozoa</taxon>
        <taxon>Nematoda</taxon>
        <taxon>Chromadorea</taxon>
        <taxon>Rhabditida</taxon>
        <taxon>Rhabditina</taxon>
        <taxon>Rhabditomorpha</taxon>
        <taxon>Strongyloidea</taxon>
        <taxon>Ancylostomatidae</taxon>
        <taxon>Ancylostomatinae</taxon>
        <taxon>Ancylostoma</taxon>
    </lineage>
</organism>
<dbReference type="AlphaFoldDB" id="A0A368F1Q1"/>
<keyword evidence="2" id="KW-1185">Reference proteome</keyword>
<dbReference type="STRING" id="29170.A0A368F1Q1"/>
<evidence type="ECO:0000313" key="1">
    <source>
        <dbReference type="EMBL" id="RCN26011.1"/>
    </source>
</evidence>
<proteinExistence type="predicted"/>
<evidence type="ECO:0000313" key="2">
    <source>
        <dbReference type="Proteomes" id="UP000252519"/>
    </source>
</evidence>
<gene>
    <name evidence="1" type="ORF">ANCCAN_28270</name>
</gene>
<dbReference type="Proteomes" id="UP000252519">
    <property type="component" value="Unassembled WGS sequence"/>
</dbReference>
<dbReference type="EMBL" id="JOJR01009596">
    <property type="protein sequence ID" value="RCN26011.1"/>
    <property type="molecule type" value="Genomic_DNA"/>
</dbReference>
<name>A0A368F1Q1_ANCCA</name>
<accession>A0A368F1Q1</accession>
<dbReference type="OrthoDB" id="5869162at2759"/>
<sequence length="681" mass="77468">MYYCIQCDQSTPSAIASCRNEECAMNGVNPTRSKNLRRTSIHFVKIKPQLEIVLKRNLKTLSEVHRNIHTGVVNALRPNTSDFDDYRNDIESRGDFSKRNLRIILTLNFDGVNLKNIMRCNAWPIYLRLEGLPFKEKNMLENNILAAIMFTSKNPTERLLREMFSRLTYELGALSDGFEISMNGEVWRCMPALMNGVIDFAAMKDLYNLPRWNSKNGCHLCTIPGERLSRRQCWFVRFPNRGDRRTPASVIHDSAQFQNGLGGRTQMMDVLPMNRCHPDSLHILSAGVTSDLIREMLFPNGQIPSLKVSRRSIVELSRAIQSARCHTYAARVILGIDDLPRMTASEKDEFVFVLFPLVGALNLCAEPAGAVCILVYWLLIRVMADGDFSNDVLKGLKNVARTLKFLWSEVSRKLFTLKLHVLLDHAILEDMDRCGTPLHWTSAGFEALHKRLTMKIPDYATNAEDSIVKNFVMRKELLGLFEDETAKLNHPAFSRLLSKIRGEEGRFPVELDLGDSWAVPENSKVDYSDLAGEHQTTLSIFRTRFKFCSRVTHKNKPYSSHIYWTRGMKTKQDCVALICGEAEEEVFGKVVVFAYERRSKDCYVLLEEYIVEDPFEGLASALQSQGAPIMERALNALYLVRTANSYFKKVTGQHLAIRRAKDIVSSAVLLSFSGTTYVSRT</sequence>
<reference evidence="1 2" key="1">
    <citation type="submission" date="2014-10" db="EMBL/GenBank/DDBJ databases">
        <title>Draft genome of the hookworm Ancylostoma caninum.</title>
        <authorList>
            <person name="Mitreva M."/>
        </authorList>
    </citation>
    <scope>NUCLEOTIDE SEQUENCE [LARGE SCALE GENOMIC DNA]</scope>
    <source>
        <strain evidence="1 2">Baltimore</strain>
    </source>
</reference>
<protein>
    <submittedName>
        <fullName evidence="1">Uncharacterized protein</fullName>
    </submittedName>
</protein>
<comment type="caution">
    <text evidence="1">The sequence shown here is derived from an EMBL/GenBank/DDBJ whole genome shotgun (WGS) entry which is preliminary data.</text>
</comment>